<dbReference type="AlphaFoldDB" id="Q7NI97"/>
<feature type="region of interest" description="Disordered" evidence="1">
    <location>
        <begin position="25"/>
        <end position="85"/>
    </location>
</feature>
<reference evidence="3 4" key="2">
    <citation type="journal article" date="2003" name="DNA Res.">
        <title>Complete genome structure of Gloeobacter violaceus PCC 7421, a cyanobacterium that lacks thylakoids (supplement).</title>
        <authorList>
            <person name="Nakamura Y."/>
            <person name="Kaneko T."/>
            <person name="Sato S."/>
            <person name="Mimuro M."/>
            <person name="Miyashita H."/>
            <person name="Tsuchiya T."/>
            <person name="Sasamoto S."/>
            <person name="Watanabe A."/>
            <person name="Kawashima K."/>
            <person name="Kishida Y."/>
            <person name="Kiyokawa C."/>
            <person name="Kohara M."/>
            <person name="Matsumoto M."/>
            <person name="Matsuno A."/>
            <person name="Nakazaki N."/>
            <person name="Shimpo S."/>
            <person name="Takeuchi C."/>
            <person name="Yamada M."/>
            <person name="Tabata S."/>
        </authorList>
    </citation>
    <scope>NUCLEOTIDE SEQUENCE [LARGE SCALE GENOMIC DNA]</scope>
    <source>
        <strain evidence="4">ATCC 29082 / PCC 7421</strain>
    </source>
</reference>
<feature type="chain" id="PRO_5004289026" evidence="2">
    <location>
        <begin position="24"/>
        <end position="96"/>
    </location>
</feature>
<dbReference type="InParanoid" id="Q7NI97"/>
<dbReference type="Proteomes" id="UP000000557">
    <property type="component" value="Chromosome"/>
</dbReference>
<evidence type="ECO:0000313" key="4">
    <source>
        <dbReference type="Proteomes" id="UP000000557"/>
    </source>
</evidence>
<dbReference type="EnsemblBacteria" id="BAC90227">
    <property type="protein sequence ID" value="BAC90227"/>
    <property type="gene ID" value="BAC90227"/>
</dbReference>
<feature type="compositionally biased region" description="Basic and acidic residues" evidence="1">
    <location>
        <begin position="25"/>
        <end position="40"/>
    </location>
</feature>
<evidence type="ECO:0000313" key="3">
    <source>
        <dbReference type="EMBL" id="BAC90227.1"/>
    </source>
</evidence>
<dbReference type="KEGG" id="gvi:gsl2286"/>
<keyword evidence="2" id="KW-0732">Signal</keyword>
<feature type="signal peptide" evidence="2">
    <location>
        <begin position="1"/>
        <end position="23"/>
    </location>
</feature>
<proteinExistence type="predicted"/>
<organism evidence="3 4">
    <name type="scientific">Gloeobacter violaceus (strain ATCC 29082 / PCC 7421)</name>
    <dbReference type="NCBI Taxonomy" id="251221"/>
    <lineage>
        <taxon>Bacteria</taxon>
        <taxon>Bacillati</taxon>
        <taxon>Cyanobacteriota</taxon>
        <taxon>Cyanophyceae</taxon>
        <taxon>Gloeobacterales</taxon>
        <taxon>Gloeobacteraceae</taxon>
        <taxon>Gloeobacter</taxon>
    </lineage>
</organism>
<name>Q7NI97_GLOVI</name>
<evidence type="ECO:0000256" key="1">
    <source>
        <dbReference type="SAM" id="MobiDB-lite"/>
    </source>
</evidence>
<reference evidence="3 4" key="1">
    <citation type="journal article" date="2003" name="DNA Res.">
        <title>Complete genome structure of Gloeobacter violaceus PCC 7421, a cyanobacterium that lacks thylakoids.</title>
        <authorList>
            <person name="Nakamura Y."/>
            <person name="Kaneko T."/>
            <person name="Sato S."/>
            <person name="Mimuro M."/>
            <person name="Miyashita H."/>
            <person name="Tsuchiya T."/>
            <person name="Sasamoto S."/>
            <person name="Watanabe A."/>
            <person name="Kawashima K."/>
            <person name="Kishida Y."/>
            <person name="Kiyokawa C."/>
            <person name="Kohara M."/>
            <person name="Matsumoto M."/>
            <person name="Matsuno A."/>
            <person name="Nakazaki N."/>
            <person name="Shimpo S."/>
            <person name="Takeuchi C."/>
            <person name="Yamada M."/>
            <person name="Tabata S."/>
        </authorList>
    </citation>
    <scope>NUCLEOTIDE SEQUENCE [LARGE SCALE GENOMIC DNA]</scope>
    <source>
        <strain evidence="4">ATCC 29082 / PCC 7421</strain>
    </source>
</reference>
<dbReference type="STRING" id="251221.gene:10759781"/>
<dbReference type="HOGENOM" id="CLU_2355731_0_0_3"/>
<dbReference type="PhylomeDB" id="Q7NI97"/>
<dbReference type="EMBL" id="BA000045">
    <property type="protein sequence ID" value="BAC90227.1"/>
    <property type="molecule type" value="Genomic_DNA"/>
</dbReference>
<keyword evidence="4" id="KW-1185">Reference proteome</keyword>
<protein>
    <submittedName>
        <fullName evidence="3">Gsl2286 protein</fullName>
    </submittedName>
</protein>
<accession>Q7NI97</accession>
<sequence length="96" mass="10158">MITRFAPMLAAFALVALSVPAIAADKDAQKSESPRQEVQADKQAASGSIVFGDEKKCVDNPRFNPDNDENGPRASESWSDSTPYVGTATAGLVACR</sequence>
<dbReference type="RefSeq" id="WP_011142283.1">
    <property type="nucleotide sequence ID" value="NC_005125.1"/>
</dbReference>
<evidence type="ECO:0000256" key="2">
    <source>
        <dbReference type="SAM" id="SignalP"/>
    </source>
</evidence>
<gene>
    <name evidence="3" type="ordered locus">gsl2286</name>
</gene>